<organism evidence="3 4">
    <name type="scientific">Elysia crispata</name>
    <name type="common">lettuce slug</name>
    <dbReference type="NCBI Taxonomy" id="231223"/>
    <lineage>
        <taxon>Eukaryota</taxon>
        <taxon>Metazoa</taxon>
        <taxon>Spiralia</taxon>
        <taxon>Lophotrochozoa</taxon>
        <taxon>Mollusca</taxon>
        <taxon>Gastropoda</taxon>
        <taxon>Heterobranchia</taxon>
        <taxon>Euthyneura</taxon>
        <taxon>Panpulmonata</taxon>
        <taxon>Sacoglossa</taxon>
        <taxon>Placobranchoidea</taxon>
        <taxon>Plakobranchidae</taxon>
        <taxon>Elysia</taxon>
    </lineage>
</organism>
<feature type="region of interest" description="Disordered" evidence="1">
    <location>
        <begin position="340"/>
        <end position="412"/>
    </location>
</feature>
<comment type="caution">
    <text evidence="3">The sequence shown here is derived from an EMBL/GenBank/DDBJ whole genome shotgun (WGS) entry which is preliminary data.</text>
</comment>
<feature type="transmembrane region" description="Helical" evidence="2">
    <location>
        <begin position="312"/>
        <end position="335"/>
    </location>
</feature>
<protein>
    <submittedName>
        <fullName evidence="3">Uncharacterized protein</fullName>
    </submittedName>
</protein>
<sequence length="441" mass="47264">MEYTGNTYKSSQRIAHFPISTRIIIFTILVSSLPVIDSACTFPSQLTGTWVRSRDSKSLTFTSNTVSGLAVLYLTNDLGDFSCDTLSSNRYIIASGQFSADFTAIKYYMCWQFVVVNDNSFILYELSNDLRVTGYDVRPGVTQAASAAVDASTICSKTTSTTLFTTLVKTGAAESEVAAPCPAAVQANFQYGSCSSASLQACSDTKYVTADYSACNVQVFGSVGGAVSCMGSATYQGERYVNLYVPDSMSTIICWKIPDTSTAADMSTTYYSGDCTTTVSGSTDLNLVYSATCSTDSDGDDSGGGGGDSAGAIAGGSVSGVVIIVLVVLLVYFCLKTRGNKVQQSGSGGDKKKEPKENGVEHQNSKKTVPEETKVEMNVTEDKLSPATRLPPIEPKESKENGVEYQNVKNKELDETKVEMKTLEKTPSALPQQLSPHWLQW</sequence>
<dbReference type="Proteomes" id="UP001283361">
    <property type="component" value="Unassembled WGS sequence"/>
</dbReference>
<evidence type="ECO:0000313" key="3">
    <source>
        <dbReference type="EMBL" id="KAK3785451.1"/>
    </source>
</evidence>
<proteinExistence type="predicted"/>
<keyword evidence="2" id="KW-0472">Membrane</keyword>
<feature type="compositionally biased region" description="Basic and acidic residues" evidence="1">
    <location>
        <begin position="349"/>
        <end position="384"/>
    </location>
</feature>
<evidence type="ECO:0000256" key="1">
    <source>
        <dbReference type="SAM" id="MobiDB-lite"/>
    </source>
</evidence>
<accession>A0AAE1ADV7</accession>
<keyword evidence="2" id="KW-0812">Transmembrane</keyword>
<keyword evidence="2" id="KW-1133">Transmembrane helix</keyword>
<name>A0AAE1ADV7_9GAST</name>
<dbReference type="EMBL" id="JAWDGP010002127">
    <property type="protein sequence ID" value="KAK3785451.1"/>
    <property type="molecule type" value="Genomic_DNA"/>
</dbReference>
<dbReference type="AlphaFoldDB" id="A0AAE1ADV7"/>
<evidence type="ECO:0000256" key="2">
    <source>
        <dbReference type="SAM" id="Phobius"/>
    </source>
</evidence>
<gene>
    <name evidence="3" type="ORF">RRG08_048587</name>
</gene>
<evidence type="ECO:0000313" key="4">
    <source>
        <dbReference type="Proteomes" id="UP001283361"/>
    </source>
</evidence>
<reference evidence="3" key="1">
    <citation type="journal article" date="2023" name="G3 (Bethesda)">
        <title>A reference genome for the long-term kleptoplast-retaining sea slug Elysia crispata morphotype clarki.</title>
        <authorList>
            <person name="Eastman K.E."/>
            <person name="Pendleton A.L."/>
            <person name="Shaikh M.A."/>
            <person name="Suttiyut T."/>
            <person name="Ogas R."/>
            <person name="Tomko P."/>
            <person name="Gavelis G."/>
            <person name="Widhalm J.R."/>
            <person name="Wisecaver J.H."/>
        </authorList>
    </citation>
    <scope>NUCLEOTIDE SEQUENCE</scope>
    <source>
        <strain evidence="3">ECLA1</strain>
    </source>
</reference>
<keyword evidence="4" id="KW-1185">Reference proteome</keyword>